<proteinExistence type="predicted"/>
<dbReference type="EMBL" id="KZ302108">
    <property type="protein sequence ID" value="PFH47508.1"/>
    <property type="molecule type" value="Genomic_DNA"/>
</dbReference>
<organism evidence="2 3">
    <name type="scientific">Amanita thiersii Skay4041</name>
    <dbReference type="NCBI Taxonomy" id="703135"/>
    <lineage>
        <taxon>Eukaryota</taxon>
        <taxon>Fungi</taxon>
        <taxon>Dikarya</taxon>
        <taxon>Basidiomycota</taxon>
        <taxon>Agaricomycotina</taxon>
        <taxon>Agaricomycetes</taxon>
        <taxon>Agaricomycetidae</taxon>
        <taxon>Agaricales</taxon>
        <taxon>Pluteineae</taxon>
        <taxon>Amanitaceae</taxon>
        <taxon>Amanita</taxon>
    </lineage>
</organism>
<name>A0A2A9NBS1_9AGAR</name>
<reference evidence="2 3" key="1">
    <citation type="submission" date="2014-02" db="EMBL/GenBank/DDBJ databases">
        <title>Transposable element dynamics among asymbiotic and ectomycorrhizal Amanita fungi.</title>
        <authorList>
            <consortium name="DOE Joint Genome Institute"/>
            <person name="Hess J."/>
            <person name="Skrede I."/>
            <person name="Wolfe B."/>
            <person name="LaButti K."/>
            <person name="Ohm R.A."/>
            <person name="Grigoriev I.V."/>
            <person name="Pringle A."/>
        </authorList>
    </citation>
    <scope>NUCLEOTIDE SEQUENCE [LARGE SCALE GENOMIC DNA]</scope>
    <source>
        <strain evidence="2 3">SKay4041</strain>
    </source>
</reference>
<protein>
    <submittedName>
        <fullName evidence="2">Uncharacterized protein</fullName>
    </submittedName>
</protein>
<feature type="region of interest" description="Disordered" evidence="1">
    <location>
        <begin position="60"/>
        <end position="82"/>
    </location>
</feature>
<evidence type="ECO:0000313" key="2">
    <source>
        <dbReference type="EMBL" id="PFH47508.1"/>
    </source>
</evidence>
<accession>A0A2A9NBS1</accession>
<evidence type="ECO:0000256" key="1">
    <source>
        <dbReference type="SAM" id="MobiDB-lite"/>
    </source>
</evidence>
<dbReference type="Proteomes" id="UP000242287">
    <property type="component" value="Unassembled WGS sequence"/>
</dbReference>
<gene>
    <name evidence="2" type="ORF">AMATHDRAFT_67672</name>
</gene>
<sequence length="82" mass="8852">MWITVTGKDSTVTVPADMDTILLSMESDCRGKSLNCSRNDAKMPTYDKHITVDVLNARGNVLSTGPKGGPRGGANRPIKRAY</sequence>
<dbReference type="AlphaFoldDB" id="A0A2A9NBS1"/>
<evidence type="ECO:0000313" key="3">
    <source>
        <dbReference type="Proteomes" id="UP000242287"/>
    </source>
</evidence>
<keyword evidence="3" id="KW-1185">Reference proteome</keyword>